<dbReference type="InterPro" id="IPR001841">
    <property type="entry name" value="Znf_RING"/>
</dbReference>
<organism evidence="12 13">
    <name type="scientific">Chironomus riparius</name>
    <dbReference type="NCBI Taxonomy" id="315576"/>
    <lineage>
        <taxon>Eukaryota</taxon>
        <taxon>Metazoa</taxon>
        <taxon>Ecdysozoa</taxon>
        <taxon>Arthropoda</taxon>
        <taxon>Hexapoda</taxon>
        <taxon>Insecta</taxon>
        <taxon>Pterygota</taxon>
        <taxon>Neoptera</taxon>
        <taxon>Endopterygota</taxon>
        <taxon>Diptera</taxon>
        <taxon>Nematocera</taxon>
        <taxon>Chironomoidea</taxon>
        <taxon>Chironomidae</taxon>
        <taxon>Chironominae</taxon>
        <taxon>Chironomus</taxon>
    </lineage>
</organism>
<dbReference type="GO" id="GO:0061630">
    <property type="term" value="F:ubiquitin protein ligase activity"/>
    <property type="evidence" value="ECO:0007669"/>
    <property type="project" value="UniProtKB-EC"/>
</dbReference>
<feature type="transmembrane region" description="Helical" evidence="10">
    <location>
        <begin position="6"/>
        <end position="25"/>
    </location>
</feature>
<keyword evidence="10" id="KW-0472">Membrane</keyword>
<evidence type="ECO:0000256" key="7">
    <source>
        <dbReference type="ARBA" id="ARBA00022833"/>
    </source>
</evidence>
<keyword evidence="5 8" id="KW-0863">Zinc-finger</keyword>
<evidence type="ECO:0000256" key="1">
    <source>
        <dbReference type="ARBA" id="ARBA00000900"/>
    </source>
</evidence>
<dbReference type="EMBL" id="OU895879">
    <property type="protein sequence ID" value="CAG9809894.1"/>
    <property type="molecule type" value="Genomic_DNA"/>
</dbReference>
<dbReference type="Proteomes" id="UP001153620">
    <property type="component" value="Chromosome 3"/>
</dbReference>
<dbReference type="InterPro" id="IPR045191">
    <property type="entry name" value="MBR1/2-like"/>
</dbReference>
<dbReference type="Pfam" id="PF13639">
    <property type="entry name" value="zf-RING_2"/>
    <property type="match status" value="1"/>
</dbReference>
<keyword evidence="3" id="KW-0808">Transferase</keyword>
<dbReference type="EC" id="2.3.2.27" evidence="2"/>
<dbReference type="PROSITE" id="PS50089">
    <property type="entry name" value="ZF_RING_2"/>
    <property type="match status" value="1"/>
</dbReference>
<dbReference type="GO" id="GO:0008270">
    <property type="term" value="F:zinc ion binding"/>
    <property type="evidence" value="ECO:0007669"/>
    <property type="project" value="UniProtKB-KW"/>
</dbReference>
<dbReference type="AlphaFoldDB" id="A0A9N9S6H3"/>
<keyword evidence="7" id="KW-0862">Zinc</keyword>
<dbReference type="PANTHER" id="PTHR22937:SF65">
    <property type="entry name" value="E3 UBIQUITIN-PROTEIN LIGASE ARK2C"/>
    <property type="match status" value="1"/>
</dbReference>
<dbReference type="Gene3D" id="3.30.40.10">
    <property type="entry name" value="Zinc/RING finger domain, C3HC4 (zinc finger)"/>
    <property type="match status" value="1"/>
</dbReference>
<keyword evidence="4" id="KW-0479">Metal-binding</keyword>
<feature type="domain" description="RING-type" evidence="11">
    <location>
        <begin position="65"/>
        <end position="106"/>
    </location>
</feature>
<dbReference type="SMART" id="SM00184">
    <property type="entry name" value="RING"/>
    <property type="match status" value="1"/>
</dbReference>
<accession>A0A9N9S6H3</accession>
<sequence length="110" mass="12981">MPIQNLWLPFGIAITVGALIIGMFYRERNHGYEYSDYTGSDFLPDAGYDTKSQKPRKKDEEDERCIICYDSMKRHQNIRTLPCAHKFHKKCVNEWLRLENFCPMCRTSVV</sequence>
<comment type="catalytic activity">
    <reaction evidence="1">
        <text>S-ubiquitinyl-[E2 ubiquitin-conjugating enzyme]-L-cysteine + [acceptor protein]-L-lysine = [E2 ubiquitin-conjugating enzyme]-L-cysteine + N(6)-ubiquitinyl-[acceptor protein]-L-lysine.</text>
        <dbReference type="EC" id="2.3.2.27"/>
    </reaction>
</comment>
<dbReference type="PANTHER" id="PTHR22937">
    <property type="entry name" value="E3 UBIQUITIN-PROTEIN LIGASE RNF165"/>
    <property type="match status" value="1"/>
</dbReference>
<keyword evidence="13" id="KW-1185">Reference proteome</keyword>
<evidence type="ECO:0000256" key="5">
    <source>
        <dbReference type="ARBA" id="ARBA00022771"/>
    </source>
</evidence>
<feature type="region of interest" description="Disordered" evidence="9">
    <location>
        <begin position="39"/>
        <end position="61"/>
    </location>
</feature>
<reference evidence="12" key="2">
    <citation type="submission" date="2022-10" db="EMBL/GenBank/DDBJ databases">
        <authorList>
            <consortium name="ENA_rothamsted_submissions"/>
            <consortium name="culmorum"/>
            <person name="King R."/>
        </authorList>
    </citation>
    <scope>NUCLEOTIDE SEQUENCE</scope>
</reference>
<keyword evidence="6" id="KW-0833">Ubl conjugation pathway</keyword>
<proteinExistence type="predicted"/>
<evidence type="ECO:0000256" key="3">
    <source>
        <dbReference type="ARBA" id="ARBA00022679"/>
    </source>
</evidence>
<evidence type="ECO:0000256" key="2">
    <source>
        <dbReference type="ARBA" id="ARBA00012483"/>
    </source>
</evidence>
<evidence type="ECO:0000259" key="11">
    <source>
        <dbReference type="PROSITE" id="PS50089"/>
    </source>
</evidence>
<evidence type="ECO:0000256" key="8">
    <source>
        <dbReference type="PROSITE-ProRule" id="PRU00175"/>
    </source>
</evidence>
<evidence type="ECO:0000256" key="9">
    <source>
        <dbReference type="SAM" id="MobiDB-lite"/>
    </source>
</evidence>
<dbReference type="SUPFAM" id="SSF57850">
    <property type="entry name" value="RING/U-box"/>
    <property type="match status" value="1"/>
</dbReference>
<keyword evidence="10" id="KW-1133">Transmembrane helix</keyword>
<protein>
    <recommendedName>
        <fullName evidence="2">RING-type E3 ubiquitin transferase</fullName>
        <ecNumber evidence="2">2.3.2.27</ecNumber>
    </recommendedName>
</protein>
<gene>
    <name evidence="12" type="ORF">CHIRRI_LOCUS12714</name>
</gene>
<dbReference type="InterPro" id="IPR013083">
    <property type="entry name" value="Znf_RING/FYVE/PHD"/>
</dbReference>
<reference evidence="12" key="1">
    <citation type="submission" date="2022-01" db="EMBL/GenBank/DDBJ databases">
        <authorList>
            <person name="King R."/>
        </authorList>
    </citation>
    <scope>NUCLEOTIDE SEQUENCE</scope>
</reference>
<name>A0A9N9S6H3_9DIPT</name>
<keyword evidence="10" id="KW-0812">Transmembrane</keyword>
<dbReference type="OrthoDB" id="9984778at2759"/>
<evidence type="ECO:0000256" key="10">
    <source>
        <dbReference type="SAM" id="Phobius"/>
    </source>
</evidence>
<evidence type="ECO:0000313" key="13">
    <source>
        <dbReference type="Proteomes" id="UP001153620"/>
    </source>
</evidence>
<evidence type="ECO:0000313" key="12">
    <source>
        <dbReference type="EMBL" id="CAG9809894.1"/>
    </source>
</evidence>
<evidence type="ECO:0000256" key="4">
    <source>
        <dbReference type="ARBA" id="ARBA00022723"/>
    </source>
</evidence>
<dbReference type="CDD" id="cd16454">
    <property type="entry name" value="RING-H2_PA-TM-RING"/>
    <property type="match status" value="1"/>
</dbReference>
<evidence type="ECO:0000256" key="6">
    <source>
        <dbReference type="ARBA" id="ARBA00022786"/>
    </source>
</evidence>